<accession>J7S1R0</accession>
<keyword evidence="7 10" id="KW-0560">Oxidoreductase</keyword>
<dbReference type="GO" id="GO:0051287">
    <property type="term" value="F:NAD binding"/>
    <property type="evidence" value="ECO:0007669"/>
    <property type="project" value="InterPro"/>
</dbReference>
<keyword evidence="5 10" id="KW-0460">Magnesium</keyword>
<dbReference type="NCBIfam" id="NF006156">
    <property type="entry name" value="PRK08299.1"/>
    <property type="match status" value="1"/>
</dbReference>
<dbReference type="GO" id="GO:0000287">
    <property type="term" value="F:magnesium ion binding"/>
    <property type="evidence" value="ECO:0007669"/>
    <property type="project" value="InterPro"/>
</dbReference>
<keyword evidence="8 10" id="KW-0464">Manganese</keyword>
<dbReference type="GO" id="GO:0006102">
    <property type="term" value="P:isocitrate metabolic process"/>
    <property type="evidence" value="ECO:0007669"/>
    <property type="project" value="InterPro"/>
</dbReference>
<dbReference type="EC" id="1.1.1.42" evidence="10"/>
<keyword evidence="4 10" id="KW-0479">Metal-binding</keyword>
<dbReference type="GO" id="GO:0004450">
    <property type="term" value="F:isocitrate dehydrogenase (NADP+) activity"/>
    <property type="evidence" value="ECO:0007669"/>
    <property type="project" value="UniProtKB-EC"/>
</dbReference>
<dbReference type="GeneID" id="34527314"/>
<feature type="binding site" evidence="12">
    <location>
        <position position="134"/>
    </location>
    <ligand>
        <name>D-threo-isocitrate</name>
        <dbReference type="ChEBI" id="CHEBI:15562"/>
    </ligand>
</feature>
<dbReference type="GO" id="GO:0006099">
    <property type="term" value="P:tricarboxylic acid cycle"/>
    <property type="evidence" value="ECO:0007669"/>
    <property type="project" value="UniProtKB-KW"/>
</dbReference>
<dbReference type="OMA" id="ENYETKW"/>
<proteinExistence type="inferred from homology"/>
<feature type="binding site" evidence="13">
    <location>
        <position position="278"/>
    </location>
    <ligand>
        <name>Mn(2+)</name>
        <dbReference type="ChEBI" id="CHEBI:29035"/>
    </ligand>
</feature>
<dbReference type="OrthoDB" id="248923at2759"/>
<dbReference type="GO" id="GO:0006739">
    <property type="term" value="P:NADP+ metabolic process"/>
    <property type="evidence" value="ECO:0007669"/>
    <property type="project" value="TreeGrafter"/>
</dbReference>
<evidence type="ECO:0000256" key="5">
    <source>
        <dbReference type="ARBA" id="ARBA00022842"/>
    </source>
</evidence>
<evidence type="ECO:0000259" key="15">
    <source>
        <dbReference type="SMART" id="SM01329"/>
    </source>
</evidence>
<feature type="binding site" evidence="12">
    <location>
        <begin position="96"/>
        <end position="102"/>
    </location>
    <ligand>
        <name>D-threo-isocitrate</name>
        <dbReference type="ChEBI" id="CHEBI:15562"/>
    </ligand>
</feature>
<keyword evidence="3 10" id="KW-0816">Tricarboxylic acid cycle</keyword>
<dbReference type="EMBL" id="HE978321">
    <property type="protein sequence ID" value="CCK71582.1"/>
    <property type="molecule type" value="Genomic_DNA"/>
</dbReference>
<feature type="site" description="Critical for catalysis" evidence="11">
    <location>
        <position position="215"/>
    </location>
</feature>
<comment type="cofactor">
    <cofactor evidence="1">
        <name>Mn(2+)</name>
        <dbReference type="ChEBI" id="CHEBI:29035"/>
    </cofactor>
</comment>
<evidence type="ECO:0000256" key="1">
    <source>
        <dbReference type="ARBA" id="ARBA00001936"/>
    </source>
</evidence>
<feature type="binding site" evidence="14">
    <location>
        <position position="84"/>
    </location>
    <ligand>
        <name>NADP(+)</name>
        <dbReference type="ChEBI" id="CHEBI:58349"/>
    </ligand>
</feature>
<evidence type="ECO:0000256" key="7">
    <source>
        <dbReference type="ARBA" id="ARBA00023002"/>
    </source>
</evidence>
<evidence type="ECO:0000313" key="17">
    <source>
        <dbReference type="Proteomes" id="UP000006310"/>
    </source>
</evidence>
<organism evidence="16 17">
    <name type="scientific">Huiozyma naganishii (strain ATCC MYA-139 / BCRC 22969 / CBS 8797 / KCTC 17520 / NBRC 10181 / NCYC 3082 / Yp74L-3)</name>
    <name type="common">Yeast</name>
    <name type="synonym">Kazachstania naganishii</name>
    <dbReference type="NCBI Taxonomy" id="1071383"/>
    <lineage>
        <taxon>Eukaryota</taxon>
        <taxon>Fungi</taxon>
        <taxon>Dikarya</taxon>
        <taxon>Ascomycota</taxon>
        <taxon>Saccharomycotina</taxon>
        <taxon>Saccharomycetes</taxon>
        <taxon>Saccharomycetales</taxon>
        <taxon>Saccharomycetaceae</taxon>
        <taxon>Huiozyma</taxon>
    </lineage>
</organism>
<evidence type="ECO:0000256" key="13">
    <source>
        <dbReference type="PIRSR" id="PIRSR000108-3"/>
    </source>
</evidence>
<evidence type="ECO:0000256" key="2">
    <source>
        <dbReference type="ARBA" id="ARBA00007769"/>
    </source>
</evidence>
<dbReference type="InterPro" id="IPR019818">
    <property type="entry name" value="IsoCit/isopropylmalate_DH_CS"/>
</dbReference>
<feature type="binding site" evidence="12">
    <location>
        <position position="79"/>
    </location>
    <ligand>
        <name>D-threo-isocitrate</name>
        <dbReference type="ChEBI" id="CHEBI:15562"/>
    </ligand>
</feature>
<dbReference type="AlphaFoldDB" id="J7S1R0"/>
<evidence type="ECO:0000256" key="4">
    <source>
        <dbReference type="ARBA" id="ARBA00022723"/>
    </source>
</evidence>
<dbReference type="Proteomes" id="UP000006310">
    <property type="component" value="Chromosome 8"/>
</dbReference>
<feature type="site" description="Critical for catalysis" evidence="11">
    <location>
        <position position="141"/>
    </location>
</feature>
<name>J7S1R0_HUIN7</name>
<evidence type="ECO:0000256" key="14">
    <source>
        <dbReference type="PIRSR" id="PIRSR000108-4"/>
    </source>
</evidence>
<dbReference type="NCBIfam" id="TIGR00127">
    <property type="entry name" value="nadp_idh_euk"/>
    <property type="match status" value="1"/>
</dbReference>
<dbReference type="GO" id="GO:0005739">
    <property type="term" value="C:mitochondrion"/>
    <property type="evidence" value="ECO:0007669"/>
    <property type="project" value="TreeGrafter"/>
</dbReference>
<dbReference type="Pfam" id="PF00180">
    <property type="entry name" value="Iso_dh"/>
    <property type="match status" value="1"/>
</dbReference>
<feature type="binding site" evidence="12">
    <location>
        <position position="111"/>
    </location>
    <ligand>
        <name>D-threo-isocitrate</name>
        <dbReference type="ChEBI" id="CHEBI:15562"/>
    </ligand>
</feature>
<comment type="similarity">
    <text evidence="2 10">Belongs to the isocitrate and isopropylmalate dehydrogenases family.</text>
</comment>
<dbReference type="RefSeq" id="XP_022465827.1">
    <property type="nucleotide sequence ID" value="XM_022609430.1"/>
</dbReference>
<evidence type="ECO:0000256" key="11">
    <source>
        <dbReference type="PIRSR" id="PIRSR000108-1"/>
    </source>
</evidence>
<feature type="binding site" evidence="14">
    <location>
        <position position="331"/>
    </location>
    <ligand>
        <name>NADP(+)</name>
        <dbReference type="ChEBI" id="CHEBI:58349"/>
    </ligand>
</feature>
<dbReference type="PANTHER" id="PTHR11822:SF41">
    <property type="entry name" value="ISOCITRATE DEHYDROGENASE [NADP]-RELATED"/>
    <property type="match status" value="1"/>
</dbReference>
<feature type="binding site" evidence="14">
    <location>
        <begin position="77"/>
        <end position="79"/>
    </location>
    <ligand>
        <name>NADP(+)</name>
        <dbReference type="ChEBI" id="CHEBI:58349"/>
    </ligand>
</feature>
<reference evidence="16 17" key="1">
    <citation type="journal article" date="2011" name="Proc. Natl. Acad. Sci. U.S.A.">
        <title>Evolutionary erosion of yeast sex chromosomes by mating-type switching accidents.</title>
        <authorList>
            <person name="Gordon J.L."/>
            <person name="Armisen D."/>
            <person name="Proux-Wera E."/>
            <person name="Oheigeartaigh S.S."/>
            <person name="Byrne K.P."/>
            <person name="Wolfe K.H."/>
        </authorList>
    </citation>
    <scope>NUCLEOTIDE SEQUENCE [LARGE SCALE GENOMIC DNA]</scope>
    <source>
        <strain evidence="17">ATCC MYA-139 / BCRC 22969 / CBS 8797 / CCRC 22969 / KCTC 17520 / NBRC 10181 / NCYC 3082</strain>
    </source>
</reference>
<evidence type="ECO:0000256" key="10">
    <source>
        <dbReference type="PIRNR" id="PIRNR000108"/>
    </source>
</evidence>
<comment type="cofactor">
    <cofactor evidence="10 13">
        <name>Mg(2+)</name>
        <dbReference type="ChEBI" id="CHEBI:18420"/>
    </cofactor>
    <cofactor evidence="10 13">
        <name>Mn(2+)</name>
        <dbReference type="ChEBI" id="CHEBI:29035"/>
    </cofactor>
    <text evidence="10 13">Binds 1 Mg(2+) or Mn(2+) ion per subunit.</text>
</comment>
<evidence type="ECO:0000256" key="3">
    <source>
        <dbReference type="ARBA" id="ARBA00022532"/>
    </source>
</evidence>
<sequence length="424" mass="48319">MGFKRVKVKNAVVEMDGDEMARVMWHLIKKQLVLPYLDIEIKYFDLAIQVRDKTEDQITVDSARAALKHKVAVKCATITPDEARMKEFHLKKMWKSPNGTIRNILQGTVFREPIVIPCVPRLIPNWDKPIIIGRHAFGDQYKATDLKIPGPGKMSLVFQPKHNPGEKKEWEVFDFPKNGGVTMAMYNTTGSIESFAKSSFELALKRKLPLFFATKNTILKEYDGLFKDIFEKLYKDHYKTKFEELGITFEHRLIDDMVAQMLKSNGGFILSLKNYDGDVQSDIVAQGFGSLGLMTSMLVTPDDSVFESEAAHGTVTRHFRKYQKGEETSTNSTASIFAWSRGLLQRGKLDGNQNLMRFAQCLERSTIDTVQIDRIMTKDIALALGRTDRAAYVTTEQFIDAVKNRLNRTLQNWEGQKTGRDSKL</sequence>
<dbReference type="SMART" id="SM01329">
    <property type="entry name" value="Iso_dh"/>
    <property type="match status" value="1"/>
</dbReference>
<gene>
    <name evidence="16" type="primary">KNAG0H01670</name>
    <name evidence="16" type="ordered locus">KNAG_0H01670</name>
</gene>
<dbReference type="InterPro" id="IPR024084">
    <property type="entry name" value="IsoPropMal-DH-like_dom"/>
</dbReference>
<evidence type="ECO:0000256" key="6">
    <source>
        <dbReference type="ARBA" id="ARBA00022857"/>
    </source>
</evidence>
<evidence type="ECO:0000313" key="16">
    <source>
        <dbReference type="EMBL" id="CCK71582.1"/>
    </source>
</evidence>
<dbReference type="PIRSF" id="PIRSF000108">
    <property type="entry name" value="IDH_NADP"/>
    <property type="match status" value="1"/>
</dbReference>
<evidence type="ECO:0000256" key="8">
    <source>
        <dbReference type="ARBA" id="ARBA00023211"/>
    </source>
</evidence>
<keyword evidence="17" id="KW-1185">Reference proteome</keyword>
<feature type="binding site" evidence="14">
    <location>
        <begin position="313"/>
        <end position="318"/>
    </location>
    <ligand>
        <name>NADP(+)</name>
        <dbReference type="ChEBI" id="CHEBI:58349"/>
    </ligand>
</feature>
<feature type="domain" description="Isopropylmalate dehydrogenase-like" evidence="15">
    <location>
        <begin position="11"/>
        <end position="402"/>
    </location>
</feature>
<dbReference type="SUPFAM" id="SSF53659">
    <property type="entry name" value="Isocitrate/Isopropylmalate dehydrogenase-like"/>
    <property type="match status" value="1"/>
</dbReference>
<keyword evidence="6 10" id="KW-0521">NADP</keyword>
<evidence type="ECO:0000256" key="9">
    <source>
        <dbReference type="ARBA" id="ARBA00023554"/>
    </source>
</evidence>
<dbReference type="KEGG" id="kng:KNAG_0H01670"/>
<feature type="binding site" evidence="14">
    <location>
        <position position="263"/>
    </location>
    <ligand>
        <name>NADP(+)</name>
        <dbReference type="ChEBI" id="CHEBI:58349"/>
    </ligand>
</feature>
<comment type="catalytic activity">
    <reaction evidence="9 10">
        <text>D-threo-isocitrate + NADP(+) = 2-oxoglutarate + CO2 + NADPH</text>
        <dbReference type="Rhea" id="RHEA:19629"/>
        <dbReference type="ChEBI" id="CHEBI:15562"/>
        <dbReference type="ChEBI" id="CHEBI:16526"/>
        <dbReference type="ChEBI" id="CHEBI:16810"/>
        <dbReference type="ChEBI" id="CHEBI:57783"/>
        <dbReference type="ChEBI" id="CHEBI:58349"/>
        <dbReference type="EC" id="1.1.1.42"/>
    </reaction>
</comment>
<dbReference type="PANTHER" id="PTHR11822">
    <property type="entry name" value="NADP-SPECIFIC ISOCITRATE DEHYDROGENASE"/>
    <property type="match status" value="1"/>
</dbReference>
<dbReference type="HOGENOM" id="CLU_023296_1_1_1"/>
<protein>
    <recommendedName>
        <fullName evidence="10">Isocitrate dehydrogenase [NADP]</fullName>
        <ecNumber evidence="10">1.1.1.42</ecNumber>
    </recommendedName>
</protein>
<reference evidence="17" key="2">
    <citation type="submission" date="2012-08" db="EMBL/GenBank/DDBJ databases">
        <title>Genome sequence of Kazachstania naganishii.</title>
        <authorList>
            <person name="Gordon J.L."/>
            <person name="Armisen D."/>
            <person name="Proux-Wera E."/>
            <person name="OhEigeartaigh S.S."/>
            <person name="Byrne K.P."/>
            <person name="Wolfe K.H."/>
        </authorList>
    </citation>
    <scope>NUCLEOTIDE SEQUENCE [LARGE SCALE GENOMIC DNA]</scope>
    <source>
        <strain evidence="17">ATCC MYA-139 / BCRC 22969 / CBS 8797 / CCRC 22969 / KCTC 17520 / NBRC 10181 / NCYC 3082</strain>
    </source>
</reference>
<dbReference type="PROSITE" id="PS00470">
    <property type="entry name" value="IDH_IMDH"/>
    <property type="match status" value="1"/>
</dbReference>
<dbReference type="eggNOG" id="KOG1526">
    <property type="taxonomic scope" value="Eukaryota"/>
</dbReference>
<dbReference type="InterPro" id="IPR004790">
    <property type="entry name" value="Isocitrate_DH_NADP"/>
</dbReference>
<dbReference type="Gene3D" id="3.40.718.10">
    <property type="entry name" value="Isopropylmalate Dehydrogenase"/>
    <property type="match status" value="1"/>
</dbReference>
<dbReference type="STRING" id="1071383.J7S1R0"/>
<feature type="binding site" evidence="13">
    <location>
        <position position="255"/>
    </location>
    <ligand>
        <name>Mn(2+)</name>
        <dbReference type="ChEBI" id="CHEBI:29035"/>
    </ligand>
</feature>
<evidence type="ECO:0000256" key="12">
    <source>
        <dbReference type="PIRSR" id="PIRSR000108-2"/>
    </source>
</evidence>